<dbReference type="Proteomes" id="UP000614601">
    <property type="component" value="Unassembled WGS sequence"/>
</dbReference>
<gene>
    <name evidence="1" type="ORF">BOKJ2_LOCUS10312</name>
</gene>
<dbReference type="OrthoDB" id="5776635at2759"/>
<evidence type="ECO:0000313" key="2">
    <source>
        <dbReference type="Proteomes" id="UP000614601"/>
    </source>
</evidence>
<dbReference type="AlphaFoldDB" id="A0A811L5K1"/>
<accession>A0A811L5K1</accession>
<name>A0A811L5K1_9BILA</name>
<reference evidence="1" key="1">
    <citation type="submission" date="2020-09" db="EMBL/GenBank/DDBJ databases">
        <authorList>
            <person name="Kikuchi T."/>
        </authorList>
    </citation>
    <scope>NUCLEOTIDE SEQUENCE</scope>
    <source>
        <strain evidence="1">SH1</strain>
    </source>
</reference>
<organism evidence="1 2">
    <name type="scientific">Bursaphelenchus okinawaensis</name>
    <dbReference type="NCBI Taxonomy" id="465554"/>
    <lineage>
        <taxon>Eukaryota</taxon>
        <taxon>Metazoa</taxon>
        <taxon>Ecdysozoa</taxon>
        <taxon>Nematoda</taxon>
        <taxon>Chromadorea</taxon>
        <taxon>Rhabditida</taxon>
        <taxon>Tylenchina</taxon>
        <taxon>Tylenchomorpha</taxon>
        <taxon>Aphelenchoidea</taxon>
        <taxon>Aphelenchoididae</taxon>
        <taxon>Bursaphelenchus</taxon>
    </lineage>
</organism>
<protein>
    <submittedName>
        <fullName evidence="1">Uncharacterized protein</fullName>
    </submittedName>
</protein>
<dbReference type="EMBL" id="CAJFDH010000005">
    <property type="protein sequence ID" value="CAD5223542.1"/>
    <property type="molecule type" value="Genomic_DNA"/>
</dbReference>
<dbReference type="Proteomes" id="UP000783686">
    <property type="component" value="Unassembled WGS sequence"/>
</dbReference>
<sequence length="248" mass="27835">MDLFGQVRQGIAKAVQKATENQVFHEFPECSILGSIDRVSIKLADPHVNEMLTHWGPNTKFEHVGFLIRDEDNRKQTLMTAEMISGNGIVLKNMAGKQIMVIRLPNNDPSSFGKLMHPAPATLFKVTPKLTPVGKTFIVHKANQTRDEYIYAEREPVSLYHVGKLTGFLGSDCVYWLKKLTDQGVLGYVRPKLVLKGSTLIVKFMSNNRDPQVRATMLGVALLLMISEVYPQLRAMLSESLKRLDPLS</sequence>
<comment type="caution">
    <text evidence="1">The sequence shown here is derived from an EMBL/GenBank/DDBJ whole genome shotgun (WGS) entry which is preliminary data.</text>
</comment>
<proteinExistence type="predicted"/>
<evidence type="ECO:0000313" key="1">
    <source>
        <dbReference type="EMBL" id="CAD5223542.1"/>
    </source>
</evidence>
<keyword evidence="2" id="KW-1185">Reference proteome</keyword>
<dbReference type="EMBL" id="CAJFCW020000005">
    <property type="protein sequence ID" value="CAG9118171.1"/>
    <property type="molecule type" value="Genomic_DNA"/>
</dbReference>